<sequence>MVKKTTVDQAATNVEIDLISRMQRAEDLLSPAERRVAAAVRQDYDAATRLTIADLASRAGVSQPSVTRFARSVGCASFNHFKISLATTLAVASAYLKSDRVFDDDIGQLAKSVMQRAANAVRDCLEQLDTIAVGQAIDAMATARRIDIYGQGGGSAVMAEDAKLRLFRLGIPVSAYTDGHQQRMSAATLQPDDVVFAISNSGRSKPVVEAARIAASFGATTIALTRPDTPLAHAVAITIPIVIAEDDDVLAPTPSRYAHMAVIDTLATGVASRLGERGRQALRRVRYTLSTIGIAIPTPSTDPTLVMQALGDRE</sequence>
<dbReference type="Proteomes" id="UP001220530">
    <property type="component" value="Chromosome"/>
</dbReference>
<keyword evidence="3" id="KW-0804">Transcription</keyword>
<evidence type="ECO:0000256" key="2">
    <source>
        <dbReference type="ARBA" id="ARBA00023125"/>
    </source>
</evidence>
<dbReference type="Pfam" id="PF01418">
    <property type="entry name" value="HTH_6"/>
    <property type="match status" value="1"/>
</dbReference>
<protein>
    <submittedName>
        <fullName evidence="6">MurR/RpiR family transcriptional regulator</fullName>
    </submittedName>
</protein>
<dbReference type="SUPFAM" id="SSF46689">
    <property type="entry name" value="Homeodomain-like"/>
    <property type="match status" value="1"/>
</dbReference>
<dbReference type="InterPro" id="IPR036388">
    <property type="entry name" value="WH-like_DNA-bd_sf"/>
</dbReference>
<keyword evidence="7" id="KW-1185">Reference proteome</keyword>
<dbReference type="Pfam" id="PF01380">
    <property type="entry name" value="SIS"/>
    <property type="match status" value="1"/>
</dbReference>
<dbReference type="InterPro" id="IPR047640">
    <property type="entry name" value="RpiR-like"/>
</dbReference>
<keyword evidence="1" id="KW-0805">Transcription regulation</keyword>
<dbReference type="PROSITE" id="PS51071">
    <property type="entry name" value="HTH_RPIR"/>
    <property type="match status" value="1"/>
</dbReference>
<dbReference type="Gene3D" id="3.40.50.10490">
    <property type="entry name" value="Glucose-6-phosphate isomerase like protein, domain 1"/>
    <property type="match status" value="1"/>
</dbReference>
<accession>A0ABY7YQE8</accession>
<dbReference type="PROSITE" id="PS51464">
    <property type="entry name" value="SIS"/>
    <property type="match status" value="1"/>
</dbReference>
<dbReference type="InterPro" id="IPR035472">
    <property type="entry name" value="RpiR-like_SIS"/>
</dbReference>
<feature type="domain" description="HTH rpiR-type" evidence="4">
    <location>
        <begin position="16"/>
        <end position="92"/>
    </location>
</feature>
<evidence type="ECO:0000256" key="3">
    <source>
        <dbReference type="ARBA" id="ARBA00023163"/>
    </source>
</evidence>
<dbReference type="RefSeq" id="WP_282219522.1">
    <property type="nucleotide sequence ID" value="NZ_CP118246.1"/>
</dbReference>
<keyword evidence="2" id="KW-0238">DNA-binding</keyword>
<dbReference type="PANTHER" id="PTHR30514:SF1">
    <property type="entry name" value="HTH-TYPE TRANSCRIPTIONAL REGULATOR HEXR-RELATED"/>
    <property type="match status" value="1"/>
</dbReference>
<dbReference type="PANTHER" id="PTHR30514">
    <property type="entry name" value="GLUCOKINASE"/>
    <property type="match status" value="1"/>
</dbReference>
<dbReference type="InterPro" id="IPR000281">
    <property type="entry name" value="HTH_RpiR"/>
</dbReference>
<evidence type="ECO:0000259" key="4">
    <source>
        <dbReference type="PROSITE" id="PS51071"/>
    </source>
</evidence>
<evidence type="ECO:0000256" key="1">
    <source>
        <dbReference type="ARBA" id="ARBA00023015"/>
    </source>
</evidence>
<dbReference type="EMBL" id="CP118246">
    <property type="protein sequence ID" value="WDR03120.1"/>
    <property type="molecule type" value="Genomic_DNA"/>
</dbReference>
<feature type="domain" description="SIS" evidence="5">
    <location>
        <begin position="136"/>
        <end position="276"/>
    </location>
</feature>
<evidence type="ECO:0000313" key="7">
    <source>
        <dbReference type="Proteomes" id="UP001220530"/>
    </source>
</evidence>
<organism evidence="6 7">
    <name type="scientific">Devosia algicola</name>
    <dbReference type="NCBI Taxonomy" id="3026418"/>
    <lineage>
        <taxon>Bacteria</taxon>
        <taxon>Pseudomonadati</taxon>
        <taxon>Pseudomonadota</taxon>
        <taxon>Alphaproteobacteria</taxon>
        <taxon>Hyphomicrobiales</taxon>
        <taxon>Devosiaceae</taxon>
        <taxon>Devosia</taxon>
    </lineage>
</organism>
<dbReference type="SUPFAM" id="SSF53697">
    <property type="entry name" value="SIS domain"/>
    <property type="match status" value="1"/>
</dbReference>
<dbReference type="InterPro" id="IPR009057">
    <property type="entry name" value="Homeodomain-like_sf"/>
</dbReference>
<reference evidence="6 7" key="1">
    <citation type="submission" date="2023-02" db="EMBL/GenBank/DDBJ databases">
        <title>Devosia algicola sp. nov., isolated from the phycosphere of marine algae.</title>
        <authorList>
            <person name="Kim J.M."/>
            <person name="Lee J.K."/>
            <person name="Choi B.J."/>
            <person name="Bayburt H."/>
            <person name="Jeon C.O."/>
        </authorList>
    </citation>
    <scope>NUCLEOTIDE SEQUENCE [LARGE SCALE GENOMIC DNA]</scope>
    <source>
        <strain evidence="6 7">G20-9</strain>
    </source>
</reference>
<evidence type="ECO:0000259" key="5">
    <source>
        <dbReference type="PROSITE" id="PS51464"/>
    </source>
</evidence>
<dbReference type="InterPro" id="IPR001347">
    <property type="entry name" value="SIS_dom"/>
</dbReference>
<dbReference type="Gene3D" id="1.10.10.10">
    <property type="entry name" value="Winged helix-like DNA-binding domain superfamily/Winged helix DNA-binding domain"/>
    <property type="match status" value="1"/>
</dbReference>
<dbReference type="InterPro" id="IPR046348">
    <property type="entry name" value="SIS_dom_sf"/>
</dbReference>
<dbReference type="CDD" id="cd05013">
    <property type="entry name" value="SIS_RpiR"/>
    <property type="match status" value="1"/>
</dbReference>
<evidence type="ECO:0000313" key="6">
    <source>
        <dbReference type="EMBL" id="WDR03120.1"/>
    </source>
</evidence>
<name>A0ABY7YQE8_9HYPH</name>
<gene>
    <name evidence="6" type="ORF">PSQ19_02685</name>
</gene>
<proteinExistence type="predicted"/>